<evidence type="ECO:0008006" key="4">
    <source>
        <dbReference type="Google" id="ProtNLM"/>
    </source>
</evidence>
<sequence length="79" mass="8509">MWTLGRRRAGGGGDRMVLAPLAVLVATLNVLAAQSLIHSPPSIIKQPPTDEMLFQVAQTGENDKPFIIECEAEGEPTPR</sequence>
<feature type="chain" id="PRO_5044769595" description="Neuroglian" evidence="1">
    <location>
        <begin position="33"/>
        <end position="79"/>
    </location>
</feature>
<protein>
    <recommendedName>
        <fullName evidence="4">Neuroglian</fullName>
    </recommendedName>
</protein>
<dbReference type="AlphaFoldDB" id="A0ABD1CS17"/>
<organism evidence="2 3">
    <name type="scientific">Culex pipiens pipiens</name>
    <name type="common">Northern house mosquito</name>
    <dbReference type="NCBI Taxonomy" id="38569"/>
    <lineage>
        <taxon>Eukaryota</taxon>
        <taxon>Metazoa</taxon>
        <taxon>Ecdysozoa</taxon>
        <taxon>Arthropoda</taxon>
        <taxon>Hexapoda</taxon>
        <taxon>Insecta</taxon>
        <taxon>Pterygota</taxon>
        <taxon>Neoptera</taxon>
        <taxon>Endopterygota</taxon>
        <taxon>Diptera</taxon>
        <taxon>Nematocera</taxon>
        <taxon>Culicoidea</taxon>
        <taxon>Culicidae</taxon>
        <taxon>Culicinae</taxon>
        <taxon>Culicini</taxon>
        <taxon>Culex</taxon>
        <taxon>Culex</taxon>
    </lineage>
</organism>
<keyword evidence="1" id="KW-0732">Signal</keyword>
<reference evidence="2 3" key="1">
    <citation type="submission" date="2024-05" db="EMBL/GenBank/DDBJ databases">
        <title>Culex pipiens pipiens assembly and annotation.</title>
        <authorList>
            <person name="Alout H."/>
            <person name="Durand T."/>
        </authorList>
    </citation>
    <scope>NUCLEOTIDE SEQUENCE [LARGE SCALE GENOMIC DNA]</scope>
    <source>
        <strain evidence="2">HA-2024</strain>
        <tissue evidence="2">Whole body</tissue>
    </source>
</reference>
<comment type="caution">
    <text evidence="2">The sequence shown here is derived from an EMBL/GenBank/DDBJ whole genome shotgun (WGS) entry which is preliminary data.</text>
</comment>
<keyword evidence="3" id="KW-1185">Reference proteome</keyword>
<proteinExistence type="predicted"/>
<evidence type="ECO:0000313" key="2">
    <source>
        <dbReference type="EMBL" id="KAL1379050.1"/>
    </source>
</evidence>
<feature type="signal peptide" evidence="1">
    <location>
        <begin position="1"/>
        <end position="32"/>
    </location>
</feature>
<dbReference type="EMBL" id="JBEHCU010009921">
    <property type="protein sequence ID" value="KAL1379050.1"/>
    <property type="molecule type" value="Genomic_DNA"/>
</dbReference>
<evidence type="ECO:0000256" key="1">
    <source>
        <dbReference type="SAM" id="SignalP"/>
    </source>
</evidence>
<accession>A0ABD1CS17</accession>
<dbReference type="Proteomes" id="UP001562425">
    <property type="component" value="Unassembled WGS sequence"/>
</dbReference>
<evidence type="ECO:0000313" key="3">
    <source>
        <dbReference type="Proteomes" id="UP001562425"/>
    </source>
</evidence>
<gene>
    <name evidence="2" type="ORF">pipiens_001463</name>
</gene>
<name>A0ABD1CS17_CULPP</name>